<dbReference type="OrthoDB" id="2211282at2759"/>
<dbReference type="PROSITE" id="PS00141">
    <property type="entry name" value="ASP_PROTEASE"/>
    <property type="match status" value="1"/>
</dbReference>
<keyword evidence="1" id="KW-0378">Hydrolase</keyword>
<protein>
    <submittedName>
        <fullName evidence="3">Uncharacterized protein</fullName>
    </submittedName>
</protein>
<dbReference type="SUPFAM" id="SSF50630">
    <property type="entry name" value="Acid proteases"/>
    <property type="match status" value="1"/>
</dbReference>
<keyword evidence="4" id="KW-1185">Reference proteome</keyword>
<evidence type="ECO:0000313" key="3">
    <source>
        <dbReference type="EMBL" id="OBZ83675.1"/>
    </source>
</evidence>
<dbReference type="InterPro" id="IPR036157">
    <property type="entry name" value="dUTPase-like_sf"/>
</dbReference>
<dbReference type="STRING" id="101091.A0A1C7N3F9"/>
<evidence type="ECO:0000313" key="4">
    <source>
        <dbReference type="Proteomes" id="UP000093000"/>
    </source>
</evidence>
<dbReference type="Proteomes" id="UP000093000">
    <property type="component" value="Unassembled WGS sequence"/>
</dbReference>
<accession>A0A1C7N3F9</accession>
<dbReference type="GO" id="GO:0004190">
    <property type="term" value="F:aspartic-type endopeptidase activity"/>
    <property type="evidence" value="ECO:0007669"/>
    <property type="project" value="UniProtKB-KW"/>
</dbReference>
<sequence>MSSQTENNIITALNQIVTQNRYAALQNMRLTYNYVPGSNIELWLRLYHEKGQRLGLDDNMLIDQLPSYLPLDMTQWILSSPSLNTWKKTKEALIQTYGIPVATQKQMCKEKLESLQQGTFPTRQFKARFELILQELPEGASLSTEVLRSIYLHTWDKVANKAISIEDMLVADHQLTAAHLFGGHAPLSTPTPPPVSTSMPFTQPQALVSPHSGPSPMKIDAFRPRERDRKPHSNYVEQTPAADAPNWVPYGSPDNEVPPPTSASVKYAVVPEVEEPLPLDNKDAIHSLCYLSQAVKYREGSTLKCTLLGQDTTCLIDTGATVSAISEKLECSLSITIDASQRLCFTTAIGQDTWTHGAAEVRILLGEIPMRFRCHVVDQLAYPIIVGVRDLKAHKAVIDLSSNTIQFPGSSVGVSLGSLSGGLSGSLSGGFIGSDPAPATTHGFFVKAPKRYLDKPHGCVMSDTLKLPGHHHAYCTIRGPRNTLAMVTTPTDLAAKSLVAVAAGIVQFDDQGQAIVKLANLDIKNQIINKGQRIAIAELTQTSLCCGSVGKHPCTGQECHAVQQTSPNTDIPTWRRCAGILCCPVELINGAFWKDNSKLAWFLSGN</sequence>
<name>A0A1C7N3F9_9FUNG</name>
<dbReference type="GO" id="GO:0006508">
    <property type="term" value="P:proteolysis"/>
    <property type="evidence" value="ECO:0007669"/>
    <property type="project" value="InterPro"/>
</dbReference>
<dbReference type="InParanoid" id="A0A1C7N3F9"/>
<comment type="caution">
    <text evidence="3">The sequence shown here is derived from an EMBL/GenBank/DDBJ whole genome shotgun (WGS) entry which is preliminary data.</text>
</comment>
<gene>
    <name evidence="3" type="ORF">A0J61_08273</name>
</gene>
<keyword evidence="1" id="KW-0645">Protease</keyword>
<dbReference type="AlphaFoldDB" id="A0A1C7N3F9"/>
<evidence type="ECO:0000256" key="2">
    <source>
        <dbReference type="SAM" id="MobiDB-lite"/>
    </source>
</evidence>
<dbReference type="Pfam" id="PF08284">
    <property type="entry name" value="RVP_2"/>
    <property type="match status" value="1"/>
</dbReference>
<evidence type="ECO:0000256" key="1">
    <source>
        <dbReference type="ARBA" id="ARBA00022750"/>
    </source>
</evidence>
<keyword evidence="1" id="KW-0064">Aspartyl protease</keyword>
<feature type="region of interest" description="Disordered" evidence="2">
    <location>
        <begin position="225"/>
        <end position="262"/>
    </location>
</feature>
<dbReference type="SUPFAM" id="SSF51283">
    <property type="entry name" value="dUTPase-like"/>
    <property type="match status" value="1"/>
</dbReference>
<dbReference type="CDD" id="cd00303">
    <property type="entry name" value="retropepsin_like"/>
    <property type="match status" value="1"/>
</dbReference>
<dbReference type="EMBL" id="LUGH01000622">
    <property type="protein sequence ID" value="OBZ83675.1"/>
    <property type="molecule type" value="Genomic_DNA"/>
</dbReference>
<dbReference type="Gene3D" id="2.40.70.10">
    <property type="entry name" value="Acid Proteases"/>
    <property type="match status" value="1"/>
</dbReference>
<proteinExistence type="predicted"/>
<reference evidence="3 4" key="1">
    <citation type="submission" date="2016-03" db="EMBL/GenBank/DDBJ databases">
        <title>Choanephora cucurbitarum.</title>
        <authorList>
            <person name="Min B."/>
            <person name="Park H."/>
            <person name="Park J.-H."/>
            <person name="Shin H.-D."/>
            <person name="Choi I.-G."/>
        </authorList>
    </citation>
    <scope>NUCLEOTIDE SEQUENCE [LARGE SCALE GENOMIC DNA]</scope>
    <source>
        <strain evidence="3 4">KUS-F28377</strain>
    </source>
</reference>
<organism evidence="3 4">
    <name type="scientific">Choanephora cucurbitarum</name>
    <dbReference type="NCBI Taxonomy" id="101091"/>
    <lineage>
        <taxon>Eukaryota</taxon>
        <taxon>Fungi</taxon>
        <taxon>Fungi incertae sedis</taxon>
        <taxon>Mucoromycota</taxon>
        <taxon>Mucoromycotina</taxon>
        <taxon>Mucoromycetes</taxon>
        <taxon>Mucorales</taxon>
        <taxon>Mucorineae</taxon>
        <taxon>Choanephoraceae</taxon>
        <taxon>Choanephoroideae</taxon>
        <taxon>Choanephora</taxon>
    </lineage>
</organism>
<dbReference type="InterPro" id="IPR021109">
    <property type="entry name" value="Peptidase_aspartic_dom_sf"/>
</dbReference>
<dbReference type="InterPro" id="IPR001969">
    <property type="entry name" value="Aspartic_peptidase_AS"/>
</dbReference>